<sequence length="184" mass="20468">MITMKDIVREGHPALREKAQAVAVPPSKEDIELAERLLQFVKNSQDPALAERYDLRPGIGLASPQVGISKRIIAVHVEDENGHLHSHALLNPKIVSHSVKVTYLEGGEGCLSVDREVPGFVPRYEKITVKGINTKSEPVELKLKGLVAIVFQHEIDHLDGIMFYDRINKEQPFDPPSTVSLTRP</sequence>
<feature type="active site" evidence="6">
    <location>
        <position position="154"/>
    </location>
</feature>
<dbReference type="HAMAP" id="MF_00163">
    <property type="entry name" value="Pep_deformylase"/>
    <property type="match status" value="1"/>
</dbReference>
<evidence type="ECO:0000256" key="6">
    <source>
        <dbReference type="HAMAP-Rule" id="MF_00163"/>
    </source>
</evidence>
<dbReference type="GO" id="GO:0006412">
    <property type="term" value="P:translation"/>
    <property type="evidence" value="ECO:0007669"/>
    <property type="project" value="UniProtKB-UniRule"/>
</dbReference>
<evidence type="ECO:0000256" key="2">
    <source>
        <dbReference type="ARBA" id="ARBA00022723"/>
    </source>
</evidence>
<dbReference type="NCBIfam" id="TIGR00079">
    <property type="entry name" value="pept_deformyl"/>
    <property type="match status" value="1"/>
</dbReference>
<dbReference type="RefSeq" id="WP_007202667.1">
    <property type="nucleotide sequence ID" value="NZ_AKKV01000028.1"/>
</dbReference>
<feature type="binding site" evidence="6">
    <location>
        <position position="153"/>
    </location>
    <ligand>
        <name>Fe cation</name>
        <dbReference type="ChEBI" id="CHEBI:24875"/>
    </ligand>
</feature>
<evidence type="ECO:0000313" key="7">
    <source>
        <dbReference type="EMBL" id="EIT84954.1"/>
    </source>
</evidence>
<keyword evidence="4 6" id="KW-0648">Protein biosynthesis</keyword>
<dbReference type="Gene3D" id="3.90.45.10">
    <property type="entry name" value="Peptide deformylase"/>
    <property type="match status" value="1"/>
</dbReference>
<dbReference type="GO" id="GO:0046872">
    <property type="term" value="F:metal ion binding"/>
    <property type="evidence" value="ECO:0007669"/>
    <property type="project" value="UniProtKB-KW"/>
</dbReference>
<dbReference type="EC" id="3.5.1.88" evidence="6"/>
<dbReference type="AlphaFoldDB" id="I8AHR0"/>
<comment type="similarity">
    <text evidence="1 6">Belongs to the polypeptide deformylase family.</text>
</comment>
<feature type="binding site" evidence="6">
    <location>
        <position position="157"/>
    </location>
    <ligand>
        <name>Fe cation</name>
        <dbReference type="ChEBI" id="CHEBI:24875"/>
    </ligand>
</feature>
<dbReference type="STRING" id="1196324.A374_12945"/>
<dbReference type="SUPFAM" id="SSF56420">
    <property type="entry name" value="Peptide deformylase"/>
    <property type="match status" value="1"/>
</dbReference>
<dbReference type="PANTHER" id="PTHR10458">
    <property type="entry name" value="PEPTIDE DEFORMYLASE"/>
    <property type="match status" value="1"/>
</dbReference>
<dbReference type="FunFam" id="3.90.45.10:FF:000002">
    <property type="entry name" value="Peptide deformylase"/>
    <property type="match status" value="1"/>
</dbReference>
<feature type="binding site" evidence="6">
    <location>
        <position position="110"/>
    </location>
    <ligand>
        <name>Fe cation</name>
        <dbReference type="ChEBI" id="CHEBI:24875"/>
    </ligand>
</feature>
<dbReference type="Proteomes" id="UP000004080">
    <property type="component" value="Unassembled WGS sequence"/>
</dbReference>
<evidence type="ECO:0000256" key="3">
    <source>
        <dbReference type="ARBA" id="ARBA00022801"/>
    </source>
</evidence>
<evidence type="ECO:0000256" key="1">
    <source>
        <dbReference type="ARBA" id="ARBA00010759"/>
    </source>
</evidence>
<comment type="caution">
    <text evidence="7">The sequence shown here is derived from an EMBL/GenBank/DDBJ whole genome shotgun (WGS) entry which is preliminary data.</text>
</comment>
<keyword evidence="2 6" id="KW-0479">Metal-binding</keyword>
<keyword evidence="3 6" id="KW-0378">Hydrolase</keyword>
<dbReference type="InterPro" id="IPR036821">
    <property type="entry name" value="Peptide_deformylase_sf"/>
</dbReference>
<dbReference type="eggNOG" id="COG0242">
    <property type="taxonomic scope" value="Bacteria"/>
</dbReference>
<name>I8AHR0_9BACL</name>
<comment type="function">
    <text evidence="6">Removes the formyl group from the N-terminal Met of newly synthesized proteins. Requires at least a dipeptide for an efficient rate of reaction. N-terminal L-methionine is a prerequisite for activity but the enzyme has broad specificity at other positions.</text>
</comment>
<dbReference type="PANTHER" id="PTHR10458:SF8">
    <property type="entry name" value="PEPTIDE DEFORMYLASE 2"/>
    <property type="match status" value="1"/>
</dbReference>
<dbReference type="GO" id="GO:0042586">
    <property type="term" value="F:peptide deformylase activity"/>
    <property type="evidence" value="ECO:0007669"/>
    <property type="project" value="UniProtKB-UniRule"/>
</dbReference>
<proteinExistence type="inferred from homology"/>
<evidence type="ECO:0000256" key="4">
    <source>
        <dbReference type="ARBA" id="ARBA00022917"/>
    </source>
</evidence>
<comment type="catalytic activity">
    <reaction evidence="6">
        <text>N-terminal N-formyl-L-methionyl-[peptide] + H2O = N-terminal L-methionyl-[peptide] + formate</text>
        <dbReference type="Rhea" id="RHEA:24420"/>
        <dbReference type="Rhea" id="RHEA-COMP:10639"/>
        <dbReference type="Rhea" id="RHEA-COMP:10640"/>
        <dbReference type="ChEBI" id="CHEBI:15377"/>
        <dbReference type="ChEBI" id="CHEBI:15740"/>
        <dbReference type="ChEBI" id="CHEBI:49298"/>
        <dbReference type="ChEBI" id="CHEBI:64731"/>
        <dbReference type="EC" id="3.5.1.88"/>
    </reaction>
</comment>
<keyword evidence="5 6" id="KW-0408">Iron</keyword>
<keyword evidence="8" id="KW-1185">Reference proteome</keyword>
<gene>
    <name evidence="6 7" type="primary">def</name>
    <name evidence="7" type="ORF">A374_12945</name>
</gene>
<dbReference type="EMBL" id="AKKV01000028">
    <property type="protein sequence ID" value="EIT84954.1"/>
    <property type="molecule type" value="Genomic_DNA"/>
</dbReference>
<evidence type="ECO:0000313" key="8">
    <source>
        <dbReference type="Proteomes" id="UP000004080"/>
    </source>
</evidence>
<dbReference type="OrthoDB" id="9784988at2"/>
<dbReference type="PATRIC" id="fig|1196324.3.peg.2647"/>
<dbReference type="InterPro" id="IPR023635">
    <property type="entry name" value="Peptide_deformylase"/>
</dbReference>
<organism evidence="7 8">
    <name type="scientific">Fictibacillus macauensis ZFHKF-1</name>
    <dbReference type="NCBI Taxonomy" id="1196324"/>
    <lineage>
        <taxon>Bacteria</taxon>
        <taxon>Bacillati</taxon>
        <taxon>Bacillota</taxon>
        <taxon>Bacilli</taxon>
        <taxon>Bacillales</taxon>
        <taxon>Fictibacillaceae</taxon>
        <taxon>Fictibacillus</taxon>
    </lineage>
</organism>
<evidence type="ECO:0000256" key="5">
    <source>
        <dbReference type="ARBA" id="ARBA00023004"/>
    </source>
</evidence>
<dbReference type="Pfam" id="PF01327">
    <property type="entry name" value="Pep_deformylase"/>
    <property type="match status" value="1"/>
</dbReference>
<reference evidence="7 8" key="1">
    <citation type="journal article" date="2012" name="J. Bacteriol.">
        <title>Genome of Bacillus macauensis ZFHKF-1, a Long-Chain-Forming Bacterium.</title>
        <authorList>
            <person name="Cai L."/>
            <person name="Zhang T."/>
        </authorList>
    </citation>
    <scope>NUCLEOTIDE SEQUENCE [LARGE SCALE GENOMIC DNA]</scope>
    <source>
        <strain evidence="7 8">ZFHKF-1</strain>
    </source>
</reference>
<dbReference type="PIRSF" id="PIRSF004749">
    <property type="entry name" value="Pep_def"/>
    <property type="match status" value="1"/>
</dbReference>
<dbReference type="CDD" id="cd00487">
    <property type="entry name" value="Pep_deformylase"/>
    <property type="match status" value="1"/>
</dbReference>
<accession>I8AHR0</accession>
<comment type="cofactor">
    <cofactor evidence="6">
        <name>Fe(2+)</name>
        <dbReference type="ChEBI" id="CHEBI:29033"/>
    </cofactor>
    <text evidence="6">Binds 1 Fe(2+) ion.</text>
</comment>
<protein>
    <recommendedName>
        <fullName evidence="6">Peptide deformylase</fullName>
        <shortName evidence="6">PDF</shortName>
        <ecNumber evidence="6">3.5.1.88</ecNumber>
    </recommendedName>
    <alternativeName>
        <fullName evidence="6">Polypeptide deformylase</fullName>
    </alternativeName>
</protein>
<dbReference type="PRINTS" id="PR01576">
    <property type="entry name" value="PDEFORMYLASE"/>
</dbReference>